<evidence type="ECO:0000256" key="1">
    <source>
        <dbReference type="SAM" id="MobiDB-lite"/>
    </source>
</evidence>
<dbReference type="Proteomes" id="UP001153069">
    <property type="component" value="Unassembled WGS sequence"/>
</dbReference>
<name>A0A9N8HEL3_9STRA</name>
<feature type="region of interest" description="Disordered" evidence="1">
    <location>
        <begin position="78"/>
        <end position="106"/>
    </location>
</feature>
<evidence type="ECO:0000313" key="3">
    <source>
        <dbReference type="Proteomes" id="UP001153069"/>
    </source>
</evidence>
<accession>A0A9N8HEL3</accession>
<organism evidence="2 3">
    <name type="scientific">Seminavis robusta</name>
    <dbReference type="NCBI Taxonomy" id="568900"/>
    <lineage>
        <taxon>Eukaryota</taxon>
        <taxon>Sar</taxon>
        <taxon>Stramenopiles</taxon>
        <taxon>Ochrophyta</taxon>
        <taxon>Bacillariophyta</taxon>
        <taxon>Bacillariophyceae</taxon>
        <taxon>Bacillariophycidae</taxon>
        <taxon>Naviculales</taxon>
        <taxon>Naviculaceae</taxon>
        <taxon>Seminavis</taxon>
    </lineage>
</organism>
<protein>
    <submittedName>
        <fullName evidence="2">Uncharacterized protein</fullName>
    </submittedName>
</protein>
<feature type="region of interest" description="Disordered" evidence="1">
    <location>
        <begin position="1"/>
        <end position="25"/>
    </location>
</feature>
<sequence>MMMTNDNDNNPSTGTSKKTKLWSRRKRRHIRNETLTIVWNYTSNLLQHWWANARGYPPPQEPNPPRRAILEHPKDWLVPTPSEEITNDPALNTTTTTERREDTNGTLQTQETVNRASSTIVVEMASMPITATDNSNDVVLQID</sequence>
<dbReference type="AlphaFoldDB" id="A0A9N8HEL3"/>
<dbReference type="EMBL" id="CAICTM010000308">
    <property type="protein sequence ID" value="CAB9507508.1"/>
    <property type="molecule type" value="Genomic_DNA"/>
</dbReference>
<proteinExistence type="predicted"/>
<gene>
    <name evidence="2" type="ORF">SEMRO_309_G113790.1</name>
</gene>
<feature type="compositionally biased region" description="Polar residues" evidence="1">
    <location>
        <begin position="1"/>
        <end position="16"/>
    </location>
</feature>
<reference evidence="2" key="1">
    <citation type="submission" date="2020-06" db="EMBL/GenBank/DDBJ databases">
        <authorList>
            <consortium name="Plant Systems Biology data submission"/>
        </authorList>
    </citation>
    <scope>NUCLEOTIDE SEQUENCE</scope>
    <source>
        <strain evidence="2">D6</strain>
    </source>
</reference>
<comment type="caution">
    <text evidence="2">The sequence shown here is derived from an EMBL/GenBank/DDBJ whole genome shotgun (WGS) entry which is preliminary data.</text>
</comment>
<keyword evidence="3" id="KW-1185">Reference proteome</keyword>
<evidence type="ECO:0000313" key="2">
    <source>
        <dbReference type="EMBL" id="CAB9507508.1"/>
    </source>
</evidence>